<dbReference type="InterPro" id="IPR031465">
    <property type="entry name" value="DUF4681"/>
</dbReference>
<keyword evidence="3" id="KW-1185">Reference proteome</keyword>
<name>A0A5N3XYP1_MUNRE</name>
<evidence type="ECO:0000313" key="2">
    <source>
        <dbReference type="EMBL" id="KAB0378903.1"/>
    </source>
</evidence>
<gene>
    <name evidence="2" type="ORF">FD755_010481</name>
</gene>
<sequence length="123" mass="13491">MIIQRENHIYQNYSQQEFMSDSLKPHRLLSYLSILAILWNSAFKWAAKNIINLISLSCDARTCGMSSATPTSSASKTGTKTSDAAMTPKLGRVLPGTGEQPSGIQVQNLRGQSCDQPACYPRP</sequence>
<protein>
    <submittedName>
        <fullName evidence="2">Uncharacterized protein</fullName>
    </submittedName>
</protein>
<dbReference type="AlphaFoldDB" id="A0A5N3XYP1"/>
<dbReference type="EMBL" id="VCEB01000004">
    <property type="protein sequence ID" value="KAB0378903.1"/>
    <property type="molecule type" value="Genomic_DNA"/>
</dbReference>
<reference evidence="2 3" key="1">
    <citation type="submission" date="2019-06" db="EMBL/GenBank/DDBJ databases">
        <title>Discovery of a novel chromosome fission-fusion reversal in muntjac.</title>
        <authorList>
            <person name="Mudd A.B."/>
            <person name="Bredeson J.V."/>
            <person name="Baum R."/>
            <person name="Hockemeyer D."/>
            <person name="Rokhsar D.S."/>
        </authorList>
    </citation>
    <scope>NUCLEOTIDE SEQUENCE [LARGE SCALE GENOMIC DNA]</scope>
    <source>
        <strain evidence="2">UCam_UCB_Mr</strain>
        <tissue evidence="2">Fibroblast cell line</tissue>
    </source>
</reference>
<feature type="compositionally biased region" description="Low complexity" evidence="1">
    <location>
        <begin position="66"/>
        <end position="85"/>
    </location>
</feature>
<comment type="caution">
    <text evidence="2">The sequence shown here is derived from an EMBL/GenBank/DDBJ whole genome shotgun (WGS) entry which is preliminary data.</text>
</comment>
<dbReference type="Pfam" id="PF15732">
    <property type="entry name" value="DUF4681"/>
    <property type="match status" value="1"/>
</dbReference>
<dbReference type="Proteomes" id="UP000326062">
    <property type="component" value="Chromosome 4"/>
</dbReference>
<proteinExistence type="predicted"/>
<feature type="region of interest" description="Disordered" evidence="1">
    <location>
        <begin position="65"/>
        <end position="107"/>
    </location>
</feature>
<evidence type="ECO:0000313" key="3">
    <source>
        <dbReference type="Proteomes" id="UP000326062"/>
    </source>
</evidence>
<organism evidence="2 3">
    <name type="scientific">Muntiacus reevesi</name>
    <name type="common">Reeves' muntjac</name>
    <name type="synonym">Cervus reevesi</name>
    <dbReference type="NCBI Taxonomy" id="9886"/>
    <lineage>
        <taxon>Eukaryota</taxon>
        <taxon>Metazoa</taxon>
        <taxon>Chordata</taxon>
        <taxon>Craniata</taxon>
        <taxon>Vertebrata</taxon>
        <taxon>Euteleostomi</taxon>
        <taxon>Mammalia</taxon>
        <taxon>Eutheria</taxon>
        <taxon>Laurasiatheria</taxon>
        <taxon>Artiodactyla</taxon>
        <taxon>Ruminantia</taxon>
        <taxon>Pecora</taxon>
        <taxon>Cervidae</taxon>
        <taxon>Muntiacinae</taxon>
        <taxon>Muntiacus</taxon>
    </lineage>
</organism>
<accession>A0A5N3XYP1</accession>
<evidence type="ECO:0000256" key="1">
    <source>
        <dbReference type="SAM" id="MobiDB-lite"/>
    </source>
</evidence>